<evidence type="ECO:0000256" key="1">
    <source>
        <dbReference type="SAM" id="Phobius"/>
    </source>
</evidence>
<evidence type="ECO:0000313" key="2">
    <source>
        <dbReference type="EMBL" id="NYT86973.1"/>
    </source>
</evidence>
<dbReference type="Pfam" id="PF09980">
    <property type="entry name" value="DUF2214"/>
    <property type="match status" value="1"/>
</dbReference>
<organism evidence="2 3">
    <name type="scientific">Pollutimonas harenae</name>
    <dbReference type="NCBI Taxonomy" id="657015"/>
    <lineage>
        <taxon>Bacteria</taxon>
        <taxon>Pseudomonadati</taxon>
        <taxon>Pseudomonadota</taxon>
        <taxon>Betaproteobacteria</taxon>
        <taxon>Burkholderiales</taxon>
        <taxon>Alcaligenaceae</taxon>
        <taxon>Pollutimonas</taxon>
    </lineage>
</organism>
<dbReference type="OrthoDB" id="826511at2"/>
<keyword evidence="3" id="KW-1185">Reference proteome</keyword>
<protein>
    <submittedName>
        <fullName evidence="2">DUF2214 family protein</fullName>
    </submittedName>
</protein>
<sequence>MSSLFAFLHHMAVFALVAALAIEFVLIREPLTVSLARKLIAADMVFGAMAGAVLIIGLLRVFYFEKGAAFYFSNIPFLLKLALFVLVGILSIRPTKEFLSWRSEVKAGRTPVPSPQKMQQLRGIIKLEMLALAGLILCAALMARGVGSLA</sequence>
<name>A0A853H965_9BURK</name>
<comment type="caution">
    <text evidence="2">The sequence shown here is derived from an EMBL/GenBank/DDBJ whole genome shotgun (WGS) entry which is preliminary data.</text>
</comment>
<feature type="transmembrane region" description="Helical" evidence="1">
    <location>
        <begin position="69"/>
        <end position="92"/>
    </location>
</feature>
<proteinExistence type="predicted"/>
<keyword evidence="1" id="KW-0472">Membrane</keyword>
<accession>A0A853H965</accession>
<dbReference type="EMBL" id="JACCEV010000006">
    <property type="protein sequence ID" value="NYT86973.1"/>
    <property type="molecule type" value="Genomic_DNA"/>
</dbReference>
<keyword evidence="1" id="KW-0812">Transmembrane</keyword>
<feature type="transmembrane region" description="Helical" evidence="1">
    <location>
        <begin position="39"/>
        <end position="63"/>
    </location>
</feature>
<dbReference type="InterPro" id="IPR018706">
    <property type="entry name" value="DUF2214_membrane"/>
</dbReference>
<dbReference type="RefSeq" id="WP_130040583.1">
    <property type="nucleotide sequence ID" value="NZ_JACCEV010000006.1"/>
</dbReference>
<reference evidence="2 3" key="1">
    <citation type="submission" date="2020-07" db="EMBL/GenBank/DDBJ databases">
        <title>Taxonomic revisions and descriptions of new bacterial species based on genomic comparisons in the high-G+C-content subgroup of the family Alcaligenaceae.</title>
        <authorList>
            <person name="Szabo A."/>
            <person name="Felfoldi T."/>
        </authorList>
    </citation>
    <scope>NUCLEOTIDE SEQUENCE [LARGE SCALE GENOMIC DNA]</scope>
    <source>
        <strain evidence="2 3">DSM 25667</strain>
    </source>
</reference>
<feature type="transmembrane region" description="Helical" evidence="1">
    <location>
        <begin position="6"/>
        <end position="27"/>
    </location>
</feature>
<dbReference type="Proteomes" id="UP000554144">
    <property type="component" value="Unassembled WGS sequence"/>
</dbReference>
<keyword evidence="1" id="KW-1133">Transmembrane helix</keyword>
<dbReference type="AlphaFoldDB" id="A0A853H965"/>
<evidence type="ECO:0000313" key="3">
    <source>
        <dbReference type="Proteomes" id="UP000554144"/>
    </source>
</evidence>
<feature type="transmembrane region" description="Helical" evidence="1">
    <location>
        <begin position="127"/>
        <end position="147"/>
    </location>
</feature>
<gene>
    <name evidence="2" type="ORF">H0A62_15330</name>
</gene>